<dbReference type="InterPro" id="IPR025647">
    <property type="entry name" value="YceG_bac"/>
</dbReference>
<evidence type="ECO:0000313" key="2">
    <source>
        <dbReference type="EMBL" id="RDY23784.1"/>
    </source>
</evidence>
<sequence>MSDSKIFEKIFSNQFDRENYFISYIGIKDENLYNLEFFKTSEIINKRKDIVLFTQSIQNPNDFNIINFFKEKVVGYKGSIENLQIDIIKSEKMNNKIKKAFDIFLKLEKEAFKNDRVKENFIIKIMSWIKMFIDSLEIEENDFPKIIFYSDIKKHELYFLTILYLSGFDILYLNPNSNDILEILDIKKYKISLEEEELKSEYLTFDERISLGEIIDKSCVRKAMTIGAQASKRISDELLNDAGFIKPWQLQDRKIKNLLLNSTIDEISIYWKQPLKLRPGFSFDEKIVQAPVFLSKLNGIYNDSKEYIKLVSALRDLEDVYFIEYTGDINDFSSEFTKEAFSLSFALNSNNTIDKKYILDENCYPISILNKNLQYLILEKIEEVIASDMFLIKLNKEDIIRGLYTTLHMNKRLVHMINNFDYSLVNPKIIIYIKKSTLFNKELVFLIILLSKMGFDIIILAPGGENCIENVVNNELMDIHRLDKMVYDFKLDSVNEEGNLFQKIFGKRSGFKWG</sequence>
<reference evidence="2 3" key="1">
    <citation type="journal article" date="2017" name="Genome Announc.">
        <title>Draft Genome Sequence of Romboutsia maritimum sp. nov. Strain CCRI-22766(T), Isolated from Coastal Estuarine Mud.</title>
        <authorList>
            <person name="Maheux A.F."/>
            <person name="Boudreau D.K."/>
            <person name="Berube E."/>
            <person name="Boissinot M."/>
            <person name="Raymond F."/>
            <person name="Brodeur S."/>
            <person name="Corbeil J."/>
            <person name="Brightwell G."/>
            <person name="Broda D."/>
            <person name="Omar R.F."/>
            <person name="Bergeron M.G."/>
        </authorList>
    </citation>
    <scope>NUCLEOTIDE SEQUENCE [LARGE SCALE GENOMIC DNA]</scope>
    <source>
        <strain evidence="2 3">CCRI-22766</strain>
    </source>
</reference>
<feature type="domain" description="Putative component of 'biosynthetic module'" evidence="1">
    <location>
        <begin position="13"/>
        <end position="236"/>
    </location>
</feature>
<name>A0A371ITH0_9FIRM</name>
<evidence type="ECO:0000259" key="1">
    <source>
        <dbReference type="Pfam" id="PF14266"/>
    </source>
</evidence>
<dbReference type="Proteomes" id="UP000243494">
    <property type="component" value="Unassembled WGS sequence"/>
</dbReference>
<dbReference type="OrthoDB" id="2421008at2"/>
<organism evidence="2 3">
    <name type="scientific">Romboutsia maritimum</name>
    <dbReference type="NCBI Taxonomy" id="2020948"/>
    <lineage>
        <taxon>Bacteria</taxon>
        <taxon>Bacillati</taxon>
        <taxon>Bacillota</taxon>
        <taxon>Clostridia</taxon>
        <taxon>Peptostreptococcales</taxon>
        <taxon>Peptostreptococcaceae</taxon>
        <taxon>Romboutsia</taxon>
    </lineage>
</organism>
<dbReference type="RefSeq" id="WP_095404484.1">
    <property type="nucleotide sequence ID" value="NZ_NOJZ02000008.1"/>
</dbReference>
<accession>A0A371ITH0</accession>
<protein>
    <recommendedName>
        <fullName evidence="1">Putative component of 'biosynthetic module' domain-containing protein</fullName>
    </recommendedName>
</protein>
<keyword evidence="3" id="KW-1185">Reference proteome</keyword>
<evidence type="ECO:0000313" key="3">
    <source>
        <dbReference type="Proteomes" id="UP000243494"/>
    </source>
</evidence>
<gene>
    <name evidence="2" type="ORF">CHF27_006590</name>
</gene>
<dbReference type="AlphaFoldDB" id="A0A371ITH0"/>
<feature type="domain" description="Putative component of 'biosynthetic module'" evidence="1">
    <location>
        <begin position="262"/>
        <end position="478"/>
    </location>
</feature>
<dbReference type="EMBL" id="NOJZ02000008">
    <property type="protein sequence ID" value="RDY23784.1"/>
    <property type="molecule type" value="Genomic_DNA"/>
</dbReference>
<dbReference type="Pfam" id="PF14266">
    <property type="entry name" value="YceG_bac"/>
    <property type="match status" value="2"/>
</dbReference>
<proteinExistence type="predicted"/>
<comment type="caution">
    <text evidence="2">The sequence shown here is derived from an EMBL/GenBank/DDBJ whole genome shotgun (WGS) entry which is preliminary data.</text>
</comment>